<gene>
    <name evidence="1" type="ORF">SCF082_LOCUS46169</name>
</gene>
<name>A0ABP0RD84_9DINO</name>
<organism evidence="1 2">
    <name type="scientific">Durusdinium trenchii</name>
    <dbReference type="NCBI Taxonomy" id="1381693"/>
    <lineage>
        <taxon>Eukaryota</taxon>
        <taxon>Sar</taxon>
        <taxon>Alveolata</taxon>
        <taxon>Dinophyceae</taxon>
        <taxon>Suessiales</taxon>
        <taxon>Symbiodiniaceae</taxon>
        <taxon>Durusdinium</taxon>
    </lineage>
</organism>
<protein>
    <submittedName>
        <fullName evidence="1">Uncharacterized protein</fullName>
    </submittedName>
</protein>
<dbReference type="Proteomes" id="UP001642464">
    <property type="component" value="Unassembled WGS sequence"/>
</dbReference>
<accession>A0ABP0RD84</accession>
<feature type="non-terminal residue" evidence="1">
    <location>
        <position position="104"/>
    </location>
</feature>
<evidence type="ECO:0000313" key="1">
    <source>
        <dbReference type="EMBL" id="CAK9098535.1"/>
    </source>
</evidence>
<comment type="caution">
    <text evidence="1">The sequence shown here is derived from an EMBL/GenBank/DDBJ whole genome shotgun (WGS) entry which is preliminary data.</text>
</comment>
<reference evidence="1 2" key="1">
    <citation type="submission" date="2024-02" db="EMBL/GenBank/DDBJ databases">
        <authorList>
            <person name="Chen Y."/>
            <person name="Shah S."/>
            <person name="Dougan E. K."/>
            <person name="Thang M."/>
            <person name="Chan C."/>
        </authorList>
    </citation>
    <scope>NUCLEOTIDE SEQUENCE [LARGE SCALE GENOMIC DNA]</scope>
</reference>
<evidence type="ECO:0000313" key="2">
    <source>
        <dbReference type="Proteomes" id="UP001642464"/>
    </source>
</evidence>
<sequence length="104" mass="12167">MNLTPKTFREKRLMKEVQELVIKLYRKEETAVRRVLENPLTAKKGGWLLEEFMAMTATYKELMRVEQLEVDQALADENGCELAVIIDFRQVYNESKSQDSLVVK</sequence>
<keyword evidence="2" id="KW-1185">Reference proteome</keyword>
<dbReference type="EMBL" id="CAXAMM010041300">
    <property type="protein sequence ID" value="CAK9098535.1"/>
    <property type="molecule type" value="Genomic_DNA"/>
</dbReference>
<proteinExistence type="predicted"/>